<keyword evidence="1" id="KW-0072">Autophagy</keyword>
<feature type="coiled-coil region" evidence="2">
    <location>
        <begin position="32"/>
        <end position="84"/>
    </location>
</feature>
<organism evidence="5">
    <name type="scientific">Paramoeba aestuarina</name>
    <dbReference type="NCBI Taxonomy" id="180227"/>
    <lineage>
        <taxon>Eukaryota</taxon>
        <taxon>Amoebozoa</taxon>
        <taxon>Discosea</taxon>
        <taxon>Flabellinia</taxon>
        <taxon>Dactylopodida</taxon>
        <taxon>Paramoebidae</taxon>
        <taxon>Paramoeba</taxon>
    </lineage>
</organism>
<evidence type="ECO:0000256" key="1">
    <source>
        <dbReference type="ARBA" id="ARBA00023006"/>
    </source>
</evidence>
<accession>A0A7S4P5Y3</accession>
<dbReference type="GO" id="GO:0000422">
    <property type="term" value="P:autophagy of mitochondrion"/>
    <property type="evidence" value="ECO:0007669"/>
    <property type="project" value="TreeGrafter"/>
</dbReference>
<dbReference type="PANTHER" id="PTHR13222:SF1">
    <property type="entry name" value="RB1-INDUCIBLE COILED-COIL PROTEIN 1"/>
    <property type="match status" value="1"/>
</dbReference>
<feature type="compositionally biased region" description="Basic and acidic residues" evidence="3">
    <location>
        <begin position="351"/>
        <end position="480"/>
    </location>
</feature>
<dbReference type="GO" id="GO:0061709">
    <property type="term" value="P:reticulophagy"/>
    <property type="evidence" value="ECO:0007669"/>
    <property type="project" value="TreeGrafter"/>
</dbReference>
<dbReference type="PANTHER" id="PTHR13222">
    <property type="entry name" value="RB1-INDUCIBLE COILED-COIL"/>
    <property type="match status" value="1"/>
</dbReference>
<feature type="region of interest" description="Disordered" evidence="3">
    <location>
        <begin position="577"/>
        <end position="600"/>
    </location>
</feature>
<dbReference type="GO" id="GO:0034517">
    <property type="term" value="P:ribophagy"/>
    <property type="evidence" value="ECO:0007669"/>
    <property type="project" value="TreeGrafter"/>
</dbReference>
<feature type="compositionally biased region" description="Basic and acidic residues" evidence="3">
    <location>
        <begin position="487"/>
        <end position="501"/>
    </location>
</feature>
<feature type="compositionally biased region" description="Basic and acidic residues" evidence="3">
    <location>
        <begin position="218"/>
        <end position="252"/>
    </location>
</feature>
<reference evidence="5" key="1">
    <citation type="submission" date="2021-01" db="EMBL/GenBank/DDBJ databases">
        <authorList>
            <person name="Corre E."/>
            <person name="Pelletier E."/>
            <person name="Niang G."/>
            <person name="Scheremetjew M."/>
            <person name="Finn R."/>
            <person name="Kale V."/>
            <person name="Holt S."/>
            <person name="Cochrane G."/>
            <person name="Meng A."/>
            <person name="Brown T."/>
            <person name="Cohen L."/>
        </authorList>
    </citation>
    <scope>NUCLEOTIDE SEQUENCE</scope>
    <source>
        <strain evidence="5">SoJaBio B1-5/56/2</strain>
    </source>
</reference>
<evidence type="ECO:0000259" key="4">
    <source>
        <dbReference type="Pfam" id="PF04108"/>
    </source>
</evidence>
<dbReference type="GO" id="GO:0060090">
    <property type="term" value="F:molecular adaptor activity"/>
    <property type="evidence" value="ECO:0007669"/>
    <property type="project" value="TreeGrafter"/>
</dbReference>
<name>A0A7S4P5Y3_9EUKA</name>
<proteinExistence type="predicted"/>
<dbReference type="GO" id="GO:0000045">
    <property type="term" value="P:autophagosome assembly"/>
    <property type="evidence" value="ECO:0007669"/>
    <property type="project" value="InterPro"/>
</dbReference>
<keyword evidence="2" id="KW-0175">Coiled coil</keyword>
<dbReference type="InterPro" id="IPR045326">
    <property type="entry name" value="ATG17-like_dom"/>
</dbReference>
<feature type="domain" description="Autophagy protein ATG17-like" evidence="4">
    <location>
        <begin position="16"/>
        <end position="155"/>
    </location>
</feature>
<dbReference type="Pfam" id="PF04108">
    <property type="entry name" value="ATG17_like"/>
    <property type="match status" value="1"/>
</dbReference>
<dbReference type="EMBL" id="HBKR01029801">
    <property type="protein sequence ID" value="CAE2324761.1"/>
    <property type="molecule type" value="Transcribed_RNA"/>
</dbReference>
<protein>
    <recommendedName>
        <fullName evidence="4">Autophagy protein ATG17-like domain-containing protein</fullName>
    </recommendedName>
</protein>
<sequence length="670" mass="79470">MDVEEMKDVRTVTQIQQMENVMTEHNNHYMRLKSLDDDSKEITEKFHEAKQKAEEILRGFIRMASKLQSRLLKTQRETDVLEEAWKKVDQAFFSIKCVHNIPSAYAAAVEEVHRRAAWKKYFAGHLQSTSQLLHRLLSEEYARRMSFSQNSGNYLLHETMSIFSSPFPSFDFTKRLDRIDPLISVSSLSSERLEEMNKKYPLLDVDISKLSQEAENVKEGARKLEDGQKGLEAASKEMKKKQEEFERSEAELKKKRAEFEEEMKKKREEIEEEAKKKKGEMEEQEKKRDKLKKEGEEKKDSLKKEEREAEERRKVWKREEEEAKKRREEWKREEEAAEKKRKAWKSEEEDANRKRQKWEEERANKKREEAKREEEESKKKRNERKVAETAWRKAEEEHQRKKREWKKEEEAAARRKKDWEWEQAEAEKKKQTWKKQEEDRKKIEREKKAEWRKQEDDWKRLEKEQERKRGEWKVEELSAEKKRRGWKKEQEEMDKKKRESQQDDVLNSQFLQKEIDKEREERDLERILGKAREENLQALLENTRRLCEPMFEKGLPLKTVQPNDVVVILPASLPSISNSSSNSNGGGPSDGGPGGYKKGPPYQVLVSGTPHFLHAECYAAFEGIWGKGNYALAHVFALEAGSNDDCLIYGMDSGQQFWKVFASLCSPPKS</sequence>
<evidence type="ECO:0000313" key="5">
    <source>
        <dbReference type="EMBL" id="CAE2324761.1"/>
    </source>
</evidence>
<feature type="compositionally biased region" description="Basic and acidic residues" evidence="3">
    <location>
        <begin position="262"/>
        <end position="338"/>
    </location>
</feature>
<dbReference type="GO" id="GO:0019901">
    <property type="term" value="F:protein kinase binding"/>
    <property type="evidence" value="ECO:0007669"/>
    <property type="project" value="TreeGrafter"/>
</dbReference>
<evidence type="ECO:0000256" key="2">
    <source>
        <dbReference type="SAM" id="Coils"/>
    </source>
</evidence>
<feature type="region of interest" description="Disordered" evidence="3">
    <location>
        <begin position="218"/>
        <end position="508"/>
    </location>
</feature>
<evidence type="ECO:0000256" key="3">
    <source>
        <dbReference type="SAM" id="MobiDB-lite"/>
    </source>
</evidence>
<dbReference type="InterPro" id="IPR040040">
    <property type="entry name" value="ATG11"/>
</dbReference>
<dbReference type="AlphaFoldDB" id="A0A7S4P5Y3"/>
<feature type="compositionally biased region" description="Gly residues" evidence="3">
    <location>
        <begin position="584"/>
        <end position="597"/>
    </location>
</feature>
<gene>
    <name evidence="5" type="ORF">NAES01612_LOCUS19512</name>
</gene>
<dbReference type="GO" id="GO:0034045">
    <property type="term" value="C:phagophore assembly site membrane"/>
    <property type="evidence" value="ECO:0007669"/>
    <property type="project" value="TreeGrafter"/>
</dbReference>
<dbReference type="GO" id="GO:0034727">
    <property type="term" value="P:piecemeal microautophagy of the nucleus"/>
    <property type="evidence" value="ECO:0007669"/>
    <property type="project" value="TreeGrafter"/>
</dbReference>
<dbReference type="GO" id="GO:1990316">
    <property type="term" value="C:Atg1/ULK1 kinase complex"/>
    <property type="evidence" value="ECO:0007669"/>
    <property type="project" value="TreeGrafter"/>
</dbReference>